<dbReference type="AlphaFoldDB" id="A1ANA8"/>
<dbReference type="Pfam" id="PF04982">
    <property type="entry name" value="TM_HPP"/>
    <property type="match status" value="1"/>
</dbReference>
<feature type="transmembrane region" description="Helical" evidence="1">
    <location>
        <begin position="91"/>
        <end position="117"/>
    </location>
</feature>
<dbReference type="EMBL" id="CP000482">
    <property type="protein sequence ID" value="ABK98828.1"/>
    <property type="molecule type" value="Genomic_DNA"/>
</dbReference>
<dbReference type="RefSeq" id="WP_011735130.1">
    <property type="nucleotide sequence ID" value="NC_008609.1"/>
</dbReference>
<name>A1ANA8_PELPD</name>
<dbReference type="STRING" id="338966.Ppro_1207"/>
<dbReference type="PANTHER" id="PTHR33741">
    <property type="entry name" value="TRANSMEMBRANE PROTEIN DDB_G0269096-RELATED"/>
    <property type="match status" value="1"/>
</dbReference>
<feature type="domain" description="HPP transmembrane region" evidence="2">
    <location>
        <begin position="23"/>
        <end position="172"/>
    </location>
</feature>
<feature type="transmembrane region" description="Helical" evidence="1">
    <location>
        <begin position="144"/>
        <end position="167"/>
    </location>
</feature>
<feature type="transmembrane region" description="Helical" evidence="1">
    <location>
        <begin position="51"/>
        <end position="70"/>
    </location>
</feature>
<keyword evidence="1" id="KW-0472">Membrane</keyword>
<dbReference type="eggNOG" id="COG3448">
    <property type="taxonomic scope" value="Bacteria"/>
</dbReference>
<dbReference type="InterPro" id="IPR058581">
    <property type="entry name" value="TM_HPP"/>
</dbReference>
<accession>A1ANA8</accession>
<organism evidence="3 4">
    <name type="scientific">Pelobacter propionicus (strain DSM 2379 / NBRC 103807 / OttBd1)</name>
    <dbReference type="NCBI Taxonomy" id="338966"/>
    <lineage>
        <taxon>Bacteria</taxon>
        <taxon>Pseudomonadati</taxon>
        <taxon>Thermodesulfobacteriota</taxon>
        <taxon>Desulfuromonadia</taxon>
        <taxon>Desulfuromonadales</taxon>
        <taxon>Desulfuromonadaceae</taxon>
        <taxon>Pelobacter</taxon>
    </lineage>
</organism>
<evidence type="ECO:0000259" key="2">
    <source>
        <dbReference type="Pfam" id="PF04982"/>
    </source>
</evidence>
<dbReference type="PANTHER" id="PTHR33741:SF5">
    <property type="entry name" value="TRANSMEMBRANE PROTEIN DDB_G0269096-RELATED"/>
    <property type="match status" value="1"/>
</dbReference>
<evidence type="ECO:0000256" key="1">
    <source>
        <dbReference type="SAM" id="Phobius"/>
    </source>
</evidence>
<keyword evidence="4" id="KW-1185">Reference proteome</keyword>
<dbReference type="Proteomes" id="UP000006732">
    <property type="component" value="Chromosome"/>
</dbReference>
<protein>
    <submittedName>
        <fullName evidence="3">HPP family protein+B94</fullName>
    </submittedName>
</protein>
<sequence>MTIQRRLTGFPRRCKAPLRGPRPPMTLRYAIWSFLSGTLGILAIFEITSLVGQPLLIGSFGASAVLLFGATESPLAQPRNLVGGHLVSATVAVIVVALFGSTPLTIAFGVGLAIFAMNLTHTTHPPGGATALIGVQGAVGPGFILVPVLAGALILLVTALFTNNVVYHRRYPRHWL</sequence>
<keyword evidence="1" id="KW-0812">Transmembrane</keyword>
<dbReference type="HOGENOM" id="CLU_040397_3_0_7"/>
<evidence type="ECO:0000313" key="3">
    <source>
        <dbReference type="EMBL" id="ABK98828.1"/>
    </source>
</evidence>
<reference evidence="3 4" key="1">
    <citation type="submission" date="2006-10" db="EMBL/GenBank/DDBJ databases">
        <title>Complete sequence of chromosome of Pelobacter propionicus DSM 2379.</title>
        <authorList>
            <consortium name="US DOE Joint Genome Institute"/>
            <person name="Copeland A."/>
            <person name="Lucas S."/>
            <person name="Lapidus A."/>
            <person name="Barry K."/>
            <person name="Detter J.C."/>
            <person name="Glavina del Rio T."/>
            <person name="Hammon N."/>
            <person name="Israni S."/>
            <person name="Dalin E."/>
            <person name="Tice H."/>
            <person name="Pitluck S."/>
            <person name="Saunders E."/>
            <person name="Brettin T."/>
            <person name="Bruce D."/>
            <person name="Han C."/>
            <person name="Tapia R."/>
            <person name="Schmutz J."/>
            <person name="Larimer F."/>
            <person name="Land M."/>
            <person name="Hauser L."/>
            <person name="Kyrpides N."/>
            <person name="Kim E."/>
            <person name="Lovley D."/>
            <person name="Richardson P."/>
        </authorList>
    </citation>
    <scope>NUCLEOTIDE SEQUENCE [LARGE SCALE GENOMIC DNA]</scope>
    <source>
        <strain evidence="4">DSM 2379 / NBRC 103807 / OttBd1</strain>
    </source>
</reference>
<evidence type="ECO:0000313" key="4">
    <source>
        <dbReference type="Proteomes" id="UP000006732"/>
    </source>
</evidence>
<keyword evidence="1" id="KW-1133">Transmembrane helix</keyword>
<dbReference type="KEGG" id="ppd:Ppro_1207"/>
<feature type="transmembrane region" description="Helical" evidence="1">
    <location>
        <begin position="27"/>
        <end position="45"/>
    </location>
</feature>
<proteinExistence type="predicted"/>
<gene>
    <name evidence="3" type="ordered locus">Ppro_1207</name>
</gene>
<dbReference type="InterPro" id="IPR007065">
    <property type="entry name" value="HPP"/>
</dbReference>